<feature type="chain" id="PRO_5013922810" description="Sugar ABC transporter substrate-binding protein" evidence="4">
    <location>
        <begin position="28"/>
        <end position="412"/>
    </location>
</feature>
<dbReference type="AlphaFoldDB" id="A0A2G6KB92"/>
<dbReference type="SUPFAM" id="SSF53850">
    <property type="entry name" value="Periplasmic binding protein-like II"/>
    <property type="match status" value="1"/>
</dbReference>
<dbReference type="PANTHER" id="PTHR30061">
    <property type="entry name" value="MALTOSE-BINDING PERIPLASMIC PROTEIN"/>
    <property type="match status" value="1"/>
</dbReference>
<sequence length="412" mass="45464">MGEFTMKKVSLIVALVLCLSMSSLAFAKSEISVLWAEYDGITPEYAQALTEAFEAANPDIDLNIISTPWDQMHNKLITSLGAGQAPDLSVIGTRWLIEFMEMGVVEPIEQHLSKELLANIPESIMEGKLQGKLYGLPVAIGPRIMFYRSDLFEKAPETFEEALEMAKKIHNPPDMYGIGLAGKKHTELTDFAYYFYGNGGDFFEMTPEGEFGKCTVNSEAGVKALAFMNDIANVQKVTQPSFLADARAEAQDIFVSGKLGMFMSGGFTGAILDQRGVDFEWAPAVIPHFEGKPSAPLFITDTIVMFNTSKNKAAAAKFLEFFYQDEWRLQFDKLTGFPPVTKSLGDDPHFQKPVAQVMVQSMEGSKPWPLVAEWPECTEYIWNAISSVLLGEAEPQAALDEAAAEIDALRGM</sequence>
<comment type="caution">
    <text evidence="5">The sequence shown here is derived from an EMBL/GenBank/DDBJ whole genome shotgun (WGS) entry which is preliminary data.</text>
</comment>
<evidence type="ECO:0000313" key="5">
    <source>
        <dbReference type="EMBL" id="PIE32242.1"/>
    </source>
</evidence>
<keyword evidence="3 4" id="KW-0732">Signal</keyword>
<evidence type="ECO:0008006" key="7">
    <source>
        <dbReference type="Google" id="ProtNLM"/>
    </source>
</evidence>
<dbReference type="Gene3D" id="3.40.190.10">
    <property type="entry name" value="Periplasmic binding protein-like II"/>
    <property type="match status" value="2"/>
</dbReference>
<comment type="similarity">
    <text evidence="1">Belongs to the bacterial solute-binding protein 1 family.</text>
</comment>
<organism evidence="5 6">
    <name type="scientific">candidate division KSB3 bacterium</name>
    <dbReference type="NCBI Taxonomy" id="2044937"/>
    <lineage>
        <taxon>Bacteria</taxon>
        <taxon>candidate division KSB3</taxon>
    </lineage>
</organism>
<accession>A0A2G6KB92</accession>
<reference evidence="5 6" key="1">
    <citation type="submission" date="2017-10" db="EMBL/GenBank/DDBJ databases">
        <title>Novel microbial diversity and functional potential in the marine mammal oral microbiome.</title>
        <authorList>
            <person name="Dudek N.K."/>
            <person name="Sun C.L."/>
            <person name="Burstein D."/>
            <person name="Kantor R.S."/>
            <person name="Aliaga Goltsman D.S."/>
            <person name="Bik E.M."/>
            <person name="Thomas B.C."/>
            <person name="Banfield J.F."/>
            <person name="Relman D.A."/>
        </authorList>
    </citation>
    <scope>NUCLEOTIDE SEQUENCE [LARGE SCALE GENOMIC DNA]</scope>
    <source>
        <strain evidence="5">DOLJORAL78_47_16</strain>
    </source>
</reference>
<keyword evidence="2" id="KW-0813">Transport</keyword>
<name>A0A2G6KB92_9BACT</name>
<dbReference type="GO" id="GO:0055052">
    <property type="term" value="C:ATP-binding cassette (ABC) transporter complex, substrate-binding subunit-containing"/>
    <property type="evidence" value="ECO:0007669"/>
    <property type="project" value="TreeGrafter"/>
</dbReference>
<protein>
    <recommendedName>
        <fullName evidence="7">Sugar ABC transporter substrate-binding protein</fullName>
    </recommendedName>
</protein>
<gene>
    <name evidence="5" type="ORF">CSA56_15935</name>
</gene>
<dbReference type="InterPro" id="IPR006059">
    <property type="entry name" value="SBP"/>
</dbReference>
<feature type="signal peptide" evidence="4">
    <location>
        <begin position="1"/>
        <end position="27"/>
    </location>
</feature>
<dbReference type="GO" id="GO:0015768">
    <property type="term" value="P:maltose transport"/>
    <property type="evidence" value="ECO:0007669"/>
    <property type="project" value="TreeGrafter"/>
</dbReference>
<dbReference type="Proteomes" id="UP000230821">
    <property type="component" value="Unassembled WGS sequence"/>
</dbReference>
<dbReference type="GO" id="GO:1901982">
    <property type="term" value="F:maltose binding"/>
    <property type="evidence" value="ECO:0007669"/>
    <property type="project" value="TreeGrafter"/>
</dbReference>
<evidence type="ECO:0000256" key="3">
    <source>
        <dbReference type="ARBA" id="ARBA00022729"/>
    </source>
</evidence>
<dbReference type="EMBL" id="PDSK01000116">
    <property type="protein sequence ID" value="PIE32242.1"/>
    <property type="molecule type" value="Genomic_DNA"/>
</dbReference>
<dbReference type="Pfam" id="PF01547">
    <property type="entry name" value="SBP_bac_1"/>
    <property type="match status" value="1"/>
</dbReference>
<dbReference type="PANTHER" id="PTHR30061:SF50">
    <property type="entry name" value="MALTOSE_MALTODEXTRIN-BINDING PERIPLASMIC PROTEIN"/>
    <property type="match status" value="1"/>
</dbReference>
<dbReference type="GO" id="GO:0042956">
    <property type="term" value="P:maltodextrin transmembrane transport"/>
    <property type="evidence" value="ECO:0007669"/>
    <property type="project" value="TreeGrafter"/>
</dbReference>
<evidence type="ECO:0000256" key="1">
    <source>
        <dbReference type="ARBA" id="ARBA00008520"/>
    </source>
</evidence>
<evidence type="ECO:0000313" key="6">
    <source>
        <dbReference type="Proteomes" id="UP000230821"/>
    </source>
</evidence>
<evidence type="ECO:0000256" key="4">
    <source>
        <dbReference type="SAM" id="SignalP"/>
    </source>
</evidence>
<dbReference type="CDD" id="cd13585">
    <property type="entry name" value="PBP2_TMBP_like"/>
    <property type="match status" value="1"/>
</dbReference>
<proteinExistence type="inferred from homology"/>
<evidence type="ECO:0000256" key="2">
    <source>
        <dbReference type="ARBA" id="ARBA00022448"/>
    </source>
</evidence>